<dbReference type="Pfam" id="PF13962">
    <property type="entry name" value="PGG"/>
    <property type="match status" value="1"/>
</dbReference>
<evidence type="ECO:0000256" key="8">
    <source>
        <dbReference type="SAM" id="MobiDB-lite"/>
    </source>
</evidence>
<evidence type="ECO:0000256" key="1">
    <source>
        <dbReference type="ARBA" id="ARBA00004141"/>
    </source>
</evidence>
<dbReference type="GO" id="GO:0005886">
    <property type="term" value="C:plasma membrane"/>
    <property type="evidence" value="ECO:0007669"/>
    <property type="project" value="TreeGrafter"/>
</dbReference>
<organism evidence="11 12">
    <name type="scientific">Protea cynaroides</name>
    <dbReference type="NCBI Taxonomy" id="273540"/>
    <lineage>
        <taxon>Eukaryota</taxon>
        <taxon>Viridiplantae</taxon>
        <taxon>Streptophyta</taxon>
        <taxon>Embryophyta</taxon>
        <taxon>Tracheophyta</taxon>
        <taxon>Spermatophyta</taxon>
        <taxon>Magnoliopsida</taxon>
        <taxon>Proteales</taxon>
        <taxon>Proteaceae</taxon>
        <taxon>Protea</taxon>
    </lineage>
</organism>
<feature type="transmembrane region" description="Helical" evidence="9">
    <location>
        <begin position="100"/>
        <end position="117"/>
    </location>
</feature>
<evidence type="ECO:0000256" key="6">
    <source>
        <dbReference type="ARBA" id="ARBA00023136"/>
    </source>
</evidence>
<feature type="repeat" description="ANK" evidence="7">
    <location>
        <begin position="8"/>
        <end position="32"/>
    </location>
</feature>
<dbReference type="PROSITE" id="PS50088">
    <property type="entry name" value="ANK_REPEAT"/>
    <property type="match status" value="1"/>
</dbReference>
<dbReference type="PROSITE" id="PS50297">
    <property type="entry name" value="ANK_REP_REGION"/>
    <property type="match status" value="1"/>
</dbReference>
<keyword evidence="3" id="KW-0677">Repeat</keyword>
<protein>
    <recommendedName>
        <fullName evidence="10">PGG domain-containing protein</fullName>
    </recommendedName>
</protein>
<proteinExistence type="predicted"/>
<dbReference type="SUPFAM" id="SSF48403">
    <property type="entry name" value="Ankyrin repeat"/>
    <property type="match status" value="1"/>
</dbReference>
<gene>
    <name evidence="11" type="ORF">NE237_026143</name>
</gene>
<evidence type="ECO:0000259" key="10">
    <source>
        <dbReference type="Pfam" id="PF13962"/>
    </source>
</evidence>
<dbReference type="OrthoDB" id="1164686at2759"/>
<comment type="subcellular location">
    <subcellularLocation>
        <location evidence="1">Membrane</location>
        <topology evidence="1">Multi-pass membrane protein</topology>
    </subcellularLocation>
</comment>
<keyword evidence="4 9" id="KW-1133">Transmembrane helix</keyword>
<evidence type="ECO:0000313" key="12">
    <source>
        <dbReference type="Proteomes" id="UP001141806"/>
    </source>
</evidence>
<dbReference type="InterPro" id="IPR026961">
    <property type="entry name" value="PGG_dom"/>
</dbReference>
<comment type="caution">
    <text evidence="11">The sequence shown here is derived from an EMBL/GenBank/DDBJ whole genome shotgun (WGS) entry which is preliminary data.</text>
</comment>
<evidence type="ECO:0000256" key="4">
    <source>
        <dbReference type="ARBA" id="ARBA00022989"/>
    </source>
</evidence>
<dbReference type="InterPro" id="IPR036770">
    <property type="entry name" value="Ankyrin_rpt-contain_sf"/>
</dbReference>
<reference evidence="11" key="1">
    <citation type="journal article" date="2023" name="Plant J.">
        <title>The genome of the king protea, Protea cynaroides.</title>
        <authorList>
            <person name="Chang J."/>
            <person name="Duong T.A."/>
            <person name="Schoeman C."/>
            <person name="Ma X."/>
            <person name="Roodt D."/>
            <person name="Barker N."/>
            <person name="Li Z."/>
            <person name="Van de Peer Y."/>
            <person name="Mizrachi E."/>
        </authorList>
    </citation>
    <scope>NUCLEOTIDE SEQUENCE</scope>
    <source>
        <tissue evidence="11">Young leaves</tissue>
    </source>
</reference>
<evidence type="ECO:0000256" key="2">
    <source>
        <dbReference type="ARBA" id="ARBA00022692"/>
    </source>
</evidence>
<feature type="compositionally biased region" description="Basic and acidic residues" evidence="8">
    <location>
        <begin position="70"/>
        <end position="93"/>
    </location>
</feature>
<dbReference type="InterPro" id="IPR002110">
    <property type="entry name" value="Ankyrin_rpt"/>
</dbReference>
<keyword evidence="6 9" id="KW-0472">Membrane</keyword>
<dbReference type="EMBL" id="JAMYWD010000010">
    <property type="protein sequence ID" value="KAJ4959032.1"/>
    <property type="molecule type" value="Genomic_DNA"/>
</dbReference>
<evidence type="ECO:0000256" key="7">
    <source>
        <dbReference type="PROSITE-ProRule" id="PRU00023"/>
    </source>
</evidence>
<keyword evidence="2 9" id="KW-0812">Transmembrane</keyword>
<dbReference type="PANTHER" id="PTHR24186">
    <property type="entry name" value="PROTEIN PHOSPHATASE 1 REGULATORY SUBUNIT"/>
    <property type="match status" value="1"/>
</dbReference>
<evidence type="ECO:0000256" key="9">
    <source>
        <dbReference type="SAM" id="Phobius"/>
    </source>
</evidence>
<evidence type="ECO:0000256" key="5">
    <source>
        <dbReference type="ARBA" id="ARBA00023043"/>
    </source>
</evidence>
<dbReference type="PANTHER" id="PTHR24186:SF50">
    <property type="entry name" value="ANKYRIN REPEAT-CONTAINING PROTEIN ITN1-LIKE ISOFORM X1"/>
    <property type="match status" value="1"/>
</dbReference>
<feature type="transmembrane region" description="Helical" evidence="9">
    <location>
        <begin position="137"/>
        <end position="159"/>
    </location>
</feature>
<dbReference type="Proteomes" id="UP001141806">
    <property type="component" value="Unassembled WGS sequence"/>
</dbReference>
<feature type="domain" description="PGG" evidence="10">
    <location>
        <begin position="91"/>
        <end position="164"/>
    </location>
</feature>
<keyword evidence="5 7" id="KW-0040">ANK repeat</keyword>
<evidence type="ECO:0000256" key="3">
    <source>
        <dbReference type="ARBA" id="ARBA00022737"/>
    </source>
</evidence>
<accession>A0A9Q0H369</accession>
<evidence type="ECO:0000313" key="11">
    <source>
        <dbReference type="EMBL" id="KAJ4959032.1"/>
    </source>
</evidence>
<sequence>MANEVDNDGNTPLHVAVGYDNIIAPRYILRSGIVDKFAMNNNCLKAVDIIEMMKDPVWGQPPKLRGQKIYNEEEKSDGEIKEDKQSQDSEDKKKINETHLLVATLVATVTFAASFTMPGSYNDDGTPILATEVDFRAFVIFNSLSMVSAIAAVFLHFWVHRVPYNHSISVGLLMKESIGMTERNQAALGGTQFSDKHPSISIYISSNVTPIPLG</sequence>
<name>A0A9Q0H369_9MAGN</name>
<keyword evidence="12" id="KW-1185">Reference proteome</keyword>
<feature type="region of interest" description="Disordered" evidence="8">
    <location>
        <begin position="63"/>
        <end position="93"/>
    </location>
</feature>
<dbReference type="AlphaFoldDB" id="A0A9Q0H369"/>